<proteinExistence type="inferred from homology"/>
<dbReference type="NCBIfam" id="NF003642">
    <property type="entry name" value="PRK05282.1"/>
    <property type="match status" value="1"/>
</dbReference>
<evidence type="ECO:0000256" key="4">
    <source>
        <dbReference type="ARBA" id="ARBA00022825"/>
    </source>
</evidence>
<evidence type="ECO:0000256" key="3">
    <source>
        <dbReference type="ARBA" id="ARBA00022801"/>
    </source>
</evidence>
<keyword evidence="5" id="KW-0224">Dipeptidase</keyword>
<dbReference type="GeneID" id="83545558"/>
<dbReference type="Proteomes" id="UP000198883">
    <property type="component" value="Unassembled WGS sequence"/>
</dbReference>
<dbReference type="STRING" id="97481.SAMN05444853_1361"/>
<dbReference type="AlphaFoldDB" id="A0A1H8A2G1"/>
<keyword evidence="3 5" id="KW-0378">Hydrolase</keyword>
<dbReference type="Gene3D" id="3.40.50.880">
    <property type="match status" value="1"/>
</dbReference>
<dbReference type="PANTHER" id="PTHR20842:SF0">
    <property type="entry name" value="ALPHA-ASPARTYL DIPEPTIDASE"/>
    <property type="match status" value="1"/>
</dbReference>
<dbReference type="InterPro" id="IPR005320">
    <property type="entry name" value="Peptidase_S51"/>
</dbReference>
<evidence type="ECO:0000313" key="6">
    <source>
        <dbReference type="EMBL" id="SEM64910.1"/>
    </source>
</evidence>
<protein>
    <submittedName>
        <fullName evidence="6">Dipeptidase E</fullName>
    </submittedName>
    <submittedName>
        <fullName evidence="5">Dipeptidase PepE</fullName>
        <ecNumber evidence="5">3.4.13.21</ecNumber>
    </submittedName>
</protein>
<accession>A0A1H8A2G1</accession>
<dbReference type="Pfam" id="PF03575">
    <property type="entry name" value="Peptidase_S51"/>
    <property type="match status" value="1"/>
</dbReference>
<sequence>MNIFMLSNGKLPTSKVLLEYALPAIIPCFKEQKVKKVVVIPYAVIRLTYDERVQSVKDSLAELEGLEIKGIHEFADPVQAIYEADAIMVSGGNTWHLNKCLHDNGLIEPIRDKVLNKNAVYVGWSAGSVICSPNMCTTNDMCIVDAAITSSLSFLPFHINAHYIDASIENHMGETRDERIAEFCIQNPHKSVIGIPEGTWLHLSKQGLTYNAPNNKPYTWFKFGQEKQNFTETDMTRFMQVNL</sequence>
<dbReference type="EC" id="3.4.13.21" evidence="5"/>
<gene>
    <name evidence="5" type="primary">pepE</name>
    <name evidence="5" type="ORF">QJT92_10660</name>
    <name evidence="6" type="ORF">SAMN05444853_1361</name>
</gene>
<keyword evidence="2" id="KW-0645">Protease</keyword>
<reference evidence="7" key="2">
    <citation type="submission" date="2016-10" db="EMBL/GenBank/DDBJ databases">
        <authorList>
            <person name="Varghese N."/>
            <person name="Submissions S."/>
        </authorList>
    </citation>
    <scope>NUCLEOTIDE SEQUENCE [LARGE SCALE GENOMIC DNA]</scope>
    <source>
        <strain evidence="7">DSM 24204</strain>
    </source>
</reference>
<evidence type="ECO:0000313" key="7">
    <source>
        <dbReference type="Proteomes" id="UP000198883"/>
    </source>
</evidence>
<dbReference type="InterPro" id="IPR029062">
    <property type="entry name" value="Class_I_gatase-like"/>
</dbReference>
<comment type="similarity">
    <text evidence="1">Belongs to the peptidase S51 family.</text>
</comment>
<dbReference type="SUPFAM" id="SSF52317">
    <property type="entry name" value="Class I glutamine amidotransferase-like"/>
    <property type="match status" value="1"/>
</dbReference>
<dbReference type="Proteomes" id="UP001224812">
    <property type="component" value="Unassembled WGS sequence"/>
</dbReference>
<evidence type="ECO:0000313" key="5">
    <source>
        <dbReference type="EMBL" id="MDP8086378.1"/>
    </source>
</evidence>
<reference evidence="5 8" key="3">
    <citation type="journal article" date="2023" name="Front. Microbiol.">
        <title>Phylogeography and host specificity of Pasteurellaceae pathogenic to sea-farmed fish in the north-east Atlantic.</title>
        <authorList>
            <person name="Gulla S."/>
            <person name="Colquhoun D.J."/>
            <person name="Olsen A.B."/>
            <person name="Spilsberg B."/>
            <person name="Lagesen K."/>
            <person name="Aakesson C.P."/>
            <person name="Strom S."/>
            <person name="Manji F."/>
            <person name="Birkbeck T.H."/>
            <person name="Nilsen H.K."/>
        </authorList>
    </citation>
    <scope>NUCLEOTIDE SEQUENCE [LARGE SCALE GENOMIC DNA]</scope>
    <source>
        <strain evidence="5 8">VIO11850</strain>
    </source>
</reference>
<dbReference type="OrthoDB" id="3373764at2"/>
<dbReference type="PANTHER" id="PTHR20842">
    <property type="entry name" value="PROTEASE S51 ALPHA-ASPARTYL DIPEPTIDASE"/>
    <property type="match status" value="1"/>
</dbReference>
<keyword evidence="8" id="KW-1185">Reference proteome</keyword>
<evidence type="ECO:0000313" key="8">
    <source>
        <dbReference type="Proteomes" id="UP001224812"/>
    </source>
</evidence>
<keyword evidence="4" id="KW-0720">Serine protease</keyword>
<dbReference type="EMBL" id="JASAVS010000034">
    <property type="protein sequence ID" value="MDP8086378.1"/>
    <property type="molecule type" value="Genomic_DNA"/>
</dbReference>
<reference evidence="6" key="1">
    <citation type="submission" date="2016-10" db="EMBL/GenBank/DDBJ databases">
        <authorList>
            <person name="de Groot N.N."/>
        </authorList>
    </citation>
    <scope>NUCLEOTIDE SEQUENCE [LARGE SCALE GENOMIC DNA]</scope>
    <source>
        <strain evidence="6">DSM 24204</strain>
    </source>
</reference>
<dbReference type="EMBL" id="FOBN01000036">
    <property type="protein sequence ID" value="SEM64910.1"/>
    <property type="molecule type" value="Genomic_DNA"/>
</dbReference>
<evidence type="ECO:0000256" key="1">
    <source>
        <dbReference type="ARBA" id="ARBA00006534"/>
    </source>
</evidence>
<dbReference type="GO" id="GO:0006508">
    <property type="term" value="P:proteolysis"/>
    <property type="evidence" value="ECO:0007669"/>
    <property type="project" value="UniProtKB-KW"/>
</dbReference>
<dbReference type="GO" id="GO:0008236">
    <property type="term" value="F:serine-type peptidase activity"/>
    <property type="evidence" value="ECO:0007669"/>
    <property type="project" value="UniProtKB-KW"/>
</dbReference>
<name>A0A1H8A2G1_9PAST</name>
<evidence type="ECO:0000256" key="2">
    <source>
        <dbReference type="ARBA" id="ARBA00022670"/>
    </source>
</evidence>
<dbReference type="GO" id="GO:0016805">
    <property type="term" value="F:dipeptidase activity"/>
    <property type="evidence" value="ECO:0007669"/>
    <property type="project" value="UniProtKB-KW"/>
</dbReference>
<dbReference type="RefSeq" id="WP_090923354.1">
    <property type="nucleotide sequence ID" value="NZ_CP016180.1"/>
</dbReference>
<dbReference type="CDD" id="cd03146">
    <property type="entry name" value="GAT1_Peptidase_E"/>
    <property type="match status" value="1"/>
</dbReference>
<organism evidence="6 7">
    <name type="scientific">Phocoenobacter skyensis</name>
    <dbReference type="NCBI Taxonomy" id="97481"/>
    <lineage>
        <taxon>Bacteria</taxon>
        <taxon>Pseudomonadati</taxon>
        <taxon>Pseudomonadota</taxon>
        <taxon>Gammaproteobacteria</taxon>
        <taxon>Pasteurellales</taxon>
        <taxon>Pasteurellaceae</taxon>
        <taxon>Phocoenobacter</taxon>
    </lineage>
</organism>